<dbReference type="OrthoDB" id="3364132at2759"/>
<evidence type="ECO:0000313" key="4">
    <source>
        <dbReference type="Proteomes" id="UP000027265"/>
    </source>
</evidence>
<dbReference type="PANTHER" id="PTHR36223:SF1">
    <property type="entry name" value="TRANSCRIPTION ELONGATION FACTOR EAF N-TERMINAL DOMAIN-CONTAINING PROTEIN"/>
    <property type="match status" value="1"/>
</dbReference>
<dbReference type="InterPro" id="IPR057678">
    <property type="entry name" value="DUF7918"/>
</dbReference>
<accession>A0A067PKY2</accession>
<protein>
    <recommendedName>
        <fullName evidence="2">DUF7918 domain-containing protein</fullName>
    </recommendedName>
</protein>
<evidence type="ECO:0000313" key="3">
    <source>
        <dbReference type="EMBL" id="KDQ51697.1"/>
    </source>
</evidence>
<keyword evidence="4" id="KW-1185">Reference proteome</keyword>
<dbReference type="Pfam" id="PF25534">
    <property type="entry name" value="DUF7918"/>
    <property type="match status" value="1"/>
</dbReference>
<dbReference type="InParanoid" id="A0A067PKY2"/>
<feature type="domain" description="DUF7918" evidence="2">
    <location>
        <begin position="7"/>
        <end position="214"/>
    </location>
</feature>
<sequence length="424" mass="48102">MRDGYMDVWIEVDGLRLREYTPLPPIRSGVHTECRCWVPSQAGKRFSIRWRDFSPKRAIWIRCFIDGIPVGPHGRYSKNPPSCQEPPDSLDGWLVSNTVRKSFEFTNLHVTEDAPESAKPELGTIKVCFFQVKGSKIPETTTNVAFADLAPVLSGHSAHTKVVARQLHGVQPGAEMNIEELQGLEAVTPGSKPFLTVKFHYRPMEILRANGVVEPLVVIDDDETVPANSGRVTRQRARPQRHVSHTDSHPYSVRERRGREVKSQMHNQSRRIIHSQEPLNLQHPNFRRRRLTSESLEYVNEADVQPDRRVVAESRITRMPTLKAESPVTTDPTHCPLSRKRVKPLDDDDHAVAVPMATTTPKNSLQRRRVMLQSPSREFSHGSDIATIIEELRVEKEKVEQAMGKISMLEQAVLQLSGDKNRRG</sequence>
<dbReference type="EMBL" id="KL197746">
    <property type="protein sequence ID" value="KDQ51697.1"/>
    <property type="molecule type" value="Genomic_DNA"/>
</dbReference>
<gene>
    <name evidence="3" type="ORF">JAAARDRAFT_40939</name>
</gene>
<dbReference type="STRING" id="933084.A0A067PKY2"/>
<dbReference type="PANTHER" id="PTHR36223">
    <property type="entry name" value="BETA-LACTAMASE-TYPE TRANSPEPTIDASE FOLD DOMAIN CONTAINING PROTEIN"/>
    <property type="match status" value="1"/>
</dbReference>
<dbReference type="AlphaFoldDB" id="A0A067PKY2"/>
<proteinExistence type="predicted"/>
<reference evidence="4" key="1">
    <citation type="journal article" date="2014" name="Proc. Natl. Acad. Sci. U.S.A.">
        <title>Extensive sampling of basidiomycete genomes demonstrates inadequacy of the white-rot/brown-rot paradigm for wood decay fungi.</title>
        <authorList>
            <person name="Riley R."/>
            <person name="Salamov A.A."/>
            <person name="Brown D.W."/>
            <person name="Nagy L.G."/>
            <person name="Floudas D."/>
            <person name="Held B.W."/>
            <person name="Levasseur A."/>
            <person name="Lombard V."/>
            <person name="Morin E."/>
            <person name="Otillar R."/>
            <person name="Lindquist E.A."/>
            <person name="Sun H."/>
            <person name="LaButti K.M."/>
            <person name="Schmutz J."/>
            <person name="Jabbour D."/>
            <person name="Luo H."/>
            <person name="Baker S.E."/>
            <person name="Pisabarro A.G."/>
            <person name="Walton J.D."/>
            <person name="Blanchette R.A."/>
            <person name="Henrissat B."/>
            <person name="Martin F."/>
            <person name="Cullen D."/>
            <person name="Hibbett D.S."/>
            <person name="Grigoriev I.V."/>
        </authorList>
    </citation>
    <scope>NUCLEOTIDE SEQUENCE [LARGE SCALE GENOMIC DNA]</scope>
    <source>
        <strain evidence="4">MUCL 33604</strain>
    </source>
</reference>
<feature type="region of interest" description="Disordered" evidence="1">
    <location>
        <begin position="228"/>
        <end position="260"/>
    </location>
</feature>
<evidence type="ECO:0000259" key="2">
    <source>
        <dbReference type="Pfam" id="PF25534"/>
    </source>
</evidence>
<dbReference type="HOGENOM" id="CLU_555548_0_0_1"/>
<evidence type="ECO:0000256" key="1">
    <source>
        <dbReference type="SAM" id="MobiDB-lite"/>
    </source>
</evidence>
<feature type="compositionally biased region" description="Basic residues" evidence="1">
    <location>
        <begin position="233"/>
        <end position="243"/>
    </location>
</feature>
<organism evidence="3 4">
    <name type="scientific">Jaapia argillacea MUCL 33604</name>
    <dbReference type="NCBI Taxonomy" id="933084"/>
    <lineage>
        <taxon>Eukaryota</taxon>
        <taxon>Fungi</taxon>
        <taxon>Dikarya</taxon>
        <taxon>Basidiomycota</taxon>
        <taxon>Agaricomycotina</taxon>
        <taxon>Agaricomycetes</taxon>
        <taxon>Agaricomycetidae</taxon>
        <taxon>Jaapiales</taxon>
        <taxon>Jaapiaceae</taxon>
        <taxon>Jaapia</taxon>
    </lineage>
</organism>
<dbReference type="Proteomes" id="UP000027265">
    <property type="component" value="Unassembled WGS sequence"/>
</dbReference>
<feature type="compositionally biased region" description="Basic and acidic residues" evidence="1">
    <location>
        <begin position="244"/>
        <end position="260"/>
    </location>
</feature>
<name>A0A067PKY2_9AGAM</name>